<feature type="domain" description="HAT C-terminal dimerisation" evidence="2">
    <location>
        <begin position="93"/>
        <end position="174"/>
    </location>
</feature>
<keyword evidence="4" id="KW-1185">Reference proteome</keyword>
<evidence type="ECO:0000256" key="1">
    <source>
        <dbReference type="SAM" id="MobiDB-lite"/>
    </source>
</evidence>
<dbReference type="PANTHER" id="PTHR23272:SF161">
    <property type="entry name" value="ZINC FINGER BED DOMAIN-CONTAINING PROTEIN RICESLEEPER 1-LIKE"/>
    <property type="match status" value="1"/>
</dbReference>
<dbReference type="InterPro" id="IPR012337">
    <property type="entry name" value="RNaseH-like_sf"/>
</dbReference>
<protein>
    <submittedName>
        <fullName evidence="3">Zinc finger BED domain-containing protein DAYSLEEPER</fullName>
    </submittedName>
</protein>
<dbReference type="OrthoDB" id="913910at2759"/>
<evidence type="ECO:0000313" key="4">
    <source>
        <dbReference type="Proteomes" id="UP001153555"/>
    </source>
</evidence>
<dbReference type="Proteomes" id="UP001153555">
    <property type="component" value="Unassembled WGS sequence"/>
</dbReference>
<feature type="region of interest" description="Disordered" evidence="1">
    <location>
        <begin position="37"/>
        <end position="57"/>
    </location>
</feature>
<evidence type="ECO:0000313" key="3">
    <source>
        <dbReference type="EMBL" id="CAA0826261.1"/>
    </source>
</evidence>
<reference evidence="3" key="1">
    <citation type="submission" date="2019-12" db="EMBL/GenBank/DDBJ databases">
        <authorList>
            <person name="Scholes J."/>
        </authorList>
    </citation>
    <scope>NUCLEOTIDE SEQUENCE</scope>
</reference>
<evidence type="ECO:0000259" key="2">
    <source>
        <dbReference type="Pfam" id="PF05699"/>
    </source>
</evidence>
<accession>A0A9N7NCL9</accession>
<gene>
    <name evidence="3" type="ORF">SHERM_22635</name>
</gene>
<dbReference type="SUPFAM" id="SSF53098">
    <property type="entry name" value="Ribonuclease H-like"/>
    <property type="match status" value="1"/>
</dbReference>
<dbReference type="AlphaFoldDB" id="A0A9N7NCL9"/>
<feature type="compositionally biased region" description="Low complexity" evidence="1">
    <location>
        <begin position="41"/>
        <end position="55"/>
    </location>
</feature>
<proteinExistence type="predicted"/>
<dbReference type="EMBL" id="CACSLK010027431">
    <property type="protein sequence ID" value="CAA0826261.1"/>
    <property type="molecule type" value="Genomic_DNA"/>
</dbReference>
<name>A0A9N7NCL9_STRHE</name>
<sequence length="201" mass="22607">MIDYYYDKLLGADAWIEKEKIRNALYEFENAYKSKSSDALSGVNGSQSSSTSRNVEGNKSVLGSDCTHLIVPMDNIEEYLSEQCDGQNDKSDFDRYLADKLLPRNNDFDILTWWKTEGIRYGTLRLIARDIYAIPVSTVASEAVFSTSGRIVSKHRSRLIPDSLEALMCSQDWLWETMDDGASTSSFPPPSVSNGCDCFHL</sequence>
<dbReference type="Pfam" id="PF05699">
    <property type="entry name" value="Dimer_Tnp_hAT"/>
    <property type="match status" value="1"/>
</dbReference>
<dbReference type="PANTHER" id="PTHR23272">
    <property type="entry name" value="BED FINGER-RELATED"/>
    <property type="match status" value="1"/>
</dbReference>
<dbReference type="InterPro" id="IPR008906">
    <property type="entry name" value="HATC_C_dom"/>
</dbReference>
<comment type="caution">
    <text evidence="3">The sequence shown here is derived from an EMBL/GenBank/DDBJ whole genome shotgun (WGS) entry which is preliminary data.</text>
</comment>
<dbReference type="GO" id="GO:0046983">
    <property type="term" value="F:protein dimerization activity"/>
    <property type="evidence" value="ECO:0007669"/>
    <property type="project" value="InterPro"/>
</dbReference>
<organism evidence="3 4">
    <name type="scientific">Striga hermonthica</name>
    <name type="common">Purple witchweed</name>
    <name type="synonym">Buchnera hermonthica</name>
    <dbReference type="NCBI Taxonomy" id="68872"/>
    <lineage>
        <taxon>Eukaryota</taxon>
        <taxon>Viridiplantae</taxon>
        <taxon>Streptophyta</taxon>
        <taxon>Embryophyta</taxon>
        <taxon>Tracheophyta</taxon>
        <taxon>Spermatophyta</taxon>
        <taxon>Magnoliopsida</taxon>
        <taxon>eudicotyledons</taxon>
        <taxon>Gunneridae</taxon>
        <taxon>Pentapetalae</taxon>
        <taxon>asterids</taxon>
        <taxon>lamiids</taxon>
        <taxon>Lamiales</taxon>
        <taxon>Orobanchaceae</taxon>
        <taxon>Buchnereae</taxon>
        <taxon>Striga</taxon>
    </lineage>
</organism>